<keyword evidence="3" id="KW-1185">Reference proteome</keyword>
<dbReference type="EMBL" id="CP059733">
    <property type="protein sequence ID" value="WDE04216.1"/>
    <property type="molecule type" value="Genomic_DNA"/>
</dbReference>
<proteinExistence type="predicted"/>
<reference evidence="2 3" key="1">
    <citation type="journal article" date="2015" name="Genome Announc.">
        <title>Draft Genome Sequences of Marine Isolates of Thalassomonas viridans and Thalassomonas actiniarum.</title>
        <authorList>
            <person name="Olonade I."/>
            <person name="van Zyl L.J."/>
            <person name="Trindade M."/>
        </authorList>
    </citation>
    <scope>NUCLEOTIDE SEQUENCE [LARGE SCALE GENOMIC DNA]</scope>
    <source>
        <strain evidence="2 3">XOM25</strain>
    </source>
</reference>
<feature type="transmembrane region" description="Helical" evidence="1">
    <location>
        <begin position="91"/>
        <end position="116"/>
    </location>
</feature>
<dbReference type="KEGG" id="tvd:SG34_023175"/>
<accession>A0AAF0C8C3</accession>
<protein>
    <submittedName>
        <fullName evidence="2">Uncharacterized protein</fullName>
    </submittedName>
</protein>
<keyword evidence="1" id="KW-0812">Transmembrane</keyword>
<dbReference type="Proteomes" id="UP000032352">
    <property type="component" value="Chromosome"/>
</dbReference>
<evidence type="ECO:0000313" key="3">
    <source>
        <dbReference type="Proteomes" id="UP000032352"/>
    </source>
</evidence>
<reference evidence="2 3" key="2">
    <citation type="journal article" date="2022" name="Mar. Drugs">
        <title>Bioassay-Guided Fractionation Leads to the Detection of Cholic Acid Generated by the Rare Thalassomonas sp.</title>
        <authorList>
            <person name="Pheiffer F."/>
            <person name="Schneider Y.K."/>
            <person name="Hansen E.H."/>
            <person name="Andersen J.H."/>
            <person name="Isaksson J."/>
            <person name="Busche T."/>
            <person name="R C."/>
            <person name="Kalinowski J."/>
            <person name="Zyl L.V."/>
            <person name="Trindade M."/>
        </authorList>
    </citation>
    <scope>NUCLEOTIDE SEQUENCE [LARGE SCALE GENOMIC DNA]</scope>
    <source>
        <strain evidence="2 3">XOM25</strain>
    </source>
</reference>
<organism evidence="2 3">
    <name type="scientific">Thalassomonas viridans</name>
    <dbReference type="NCBI Taxonomy" id="137584"/>
    <lineage>
        <taxon>Bacteria</taxon>
        <taxon>Pseudomonadati</taxon>
        <taxon>Pseudomonadota</taxon>
        <taxon>Gammaproteobacteria</taxon>
        <taxon>Alteromonadales</taxon>
        <taxon>Colwelliaceae</taxon>
        <taxon>Thalassomonas</taxon>
    </lineage>
</organism>
<gene>
    <name evidence="2" type="ORF">SG34_023175</name>
</gene>
<name>A0AAF0C8C3_9GAMM</name>
<sequence length="120" mass="14021">MSDFMSLIVMLMLLAGTLGILIWLALVFYLKSKWLPVVEDILDGHRVYSLTIFLSAQGTLHYATVFFSRFHAKRYKMLEKRELVPKKAQRLFITSFYFWLISATLFFSAVGIIYLFEPPQ</sequence>
<evidence type="ECO:0000313" key="2">
    <source>
        <dbReference type="EMBL" id="WDE04216.1"/>
    </source>
</evidence>
<dbReference type="AlphaFoldDB" id="A0AAF0C8C3"/>
<feature type="transmembrane region" description="Helical" evidence="1">
    <location>
        <begin position="50"/>
        <end position="70"/>
    </location>
</feature>
<feature type="transmembrane region" description="Helical" evidence="1">
    <location>
        <begin position="7"/>
        <end position="30"/>
    </location>
</feature>
<keyword evidence="1" id="KW-0472">Membrane</keyword>
<keyword evidence="1" id="KW-1133">Transmembrane helix</keyword>
<evidence type="ECO:0000256" key="1">
    <source>
        <dbReference type="SAM" id="Phobius"/>
    </source>
</evidence>
<dbReference type="RefSeq" id="WP_053046406.1">
    <property type="nucleotide sequence ID" value="NZ_CP059733.1"/>
</dbReference>